<accession>A0A3L9L8P9</accession>
<dbReference type="PANTHER" id="PTHR30055:SF226">
    <property type="entry name" value="HTH-TYPE TRANSCRIPTIONAL REGULATOR PKSA"/>
    <property type="match status" value="1"/>
</dbReference>
<dbReference type="Proteomes" id="UP000277871">
    <property type="component" value="Unassembled WGS sequence"/>
</dbReference>
<dbReference type="EMBL" id="RDEX01000001">
    <property type="protein sequence ID" value="RLY95095.1"/>
    <property type="molecule type" value="Genomic_DNA"/>
</dbReference>
<keyword evidence="1 2" id="KW-0238">DNA-binding</keyword>
<dbReference type="PRINTS" id="PR00455">
    <property type="entry name" value="HTHTETR"/>
</dbReference>
<dbReference type="SUPFAM" id="SSF46689">
    <property type="entry name" value="Homeodomain-like"/>
    <property type="match status" value="1"/>
</dbReference>
<dbReference type="PROSITE" id="PS50977">
    <property type="entry name" value="HTH_TETR_2"/>
    <property type="match status" value="1"/>
</dbReference>
<gene>
    <name evidence="4" type="ORF">EAE32_00630</name>
</gene>
<dbReference type="InterPro" id="IPR009057">
    <property type="entry name" value="Homeodomain-like_sf"/>
</dbReference>
<reference evidence="4 5" key="1">
    <citation type="submission" date="2018-10" db="EMBL/GenBank/DDBJ databases">
        <title>Kocuria tytonicola, new bacteria from the preen glands of American barn owls (Tyto furcata).</title>
        <authorList>
            <person name="Braun M.S."/>
            <person name="Wang E."/>
            <person name="Zimmermann S."/>
            <person name="Boutin S."/>
            <person name="Wagner H."/>
            <person name="Wink M."/>
        </authorList>
    </citation>
    <scope>NUCLEOTIDE SEQUENCE [LARGE SCALE GENOMIC DNA]</scope>
    <source>
        <strain evidence="4 5">473</strain>
    </source>
</reference>
<dbReference type="InterPro" id="IPR050109">
    <property type="entry name" value="HTH-type_TetR-like_transc_reg"/>
</dbReference>
<evidence type="ECO:0000256" key="2">
    <source>
        <dbReference type="PROSITE-ProRule" id="PRU00335"/>
    </source>
</evidence>
<dbReference type="Pfam" id="PF00440">
    <property type="entry name" value="TetR_N"/>
    <property type="match status" value="1"/>
</dbReference>
<evidence type="ECO:0000259" key="3">
    <source>
        <dbReference type="PROSITE" id="PS50977"/>
    </source>
</evidence>
<feature type="domain" description="HTH tetR-type" evidence="3">
    <location>
        <begin position="26"/>
        <end position="86"/>
    </location>
</feature>
<name>A0A3L9L8P9_9MICC</name>
<dbReference type="InterPro" id="IPR001647">
    <property type="entry name" value="HTH_TetR"/>
</dbReference>
<sequence length="221" mass="24372">MTAQLIPSCRTRATGEPADKREVIRLRNRRSIITAAGELATERGIAGVGVNDLAARAGVSRRTIFNHFPSAQDAVFEYLSGQVTGLIDRMLRELPAPDPGAGTELGDVYRQLMEALRTPTLLDELQPVFSVDRQDTPAAFLWEFRVTRTAVDRLADVLRERLPQYTPFQIHLVATTLINSLVECLDEWLARTDGALDEAARRTWSGLLATALAVLGRGFDA</sequence>
<comment type="caution">
    <text evidence="4">The sequence shown here is derived from an EMBL/GenBank/DDBJ whole genome shotgun (WGS) entry which is preliminary data.</text>
</comment>
<dbReference type="GO" id="GO:0000976">
    <property type="term" value="F:transcription cis-regulatory region binding"/>
    <property type="evidence" value="ECO:0007669"/>
    <property type="project" value="TreeGrafter"/>
</dbReference>
<organism evidence="4 5">
    <name type="scientific">Kocuria tytonicola</name>
    <dbReference type="NCBI Taxonomy" id="2055946"/>
    <lineage>
        <taxon>Bacteria</taxon>
        <taxon>Bacillati</taxon>
        <taxon>Actinomycetota</taxon>
        <taxon>Actinomycetes</taxon>
        <taxon>Micrococcales</taxon>
        <taxon>Micrococcaceae</taxon>
        <taxon>Kocuria</taxon>
    </lineage>
</organism>
<evidence type="ECO:0000256" key="1">
    <source>
        <dbReference type="ARBA" id="ARBA00023125"/>
    </source>
</evidence>
<keyword evidence="5" id="KW-1185">Reference proteome</keyword>
<dbReference type="GO" id="GO:0003700">
    <property type="term" value="F:DNA-binding transcription factor activity"/>
    <property type="evidence" value="ECO:0007669"/>
    <property type="project" value="TreeGrafter"/>
</dbReference>
<dbReference type="PANTHER" id="PTHR30055">
    <property type="entry name" value="HTH-TYPE TRANSCRIPTIONAL REGULATOR RUTR"/>
    <property type="match status" value="1"/>
</dbReference>
<proteinExistence type="predicted"/>
<dbReference type="Gene3D" id="1.10.357.10">
    <property type="entry name" value="Tetracycline Repressor, domain 2"/>
    <property type="match status" value="1"/>
</dbReference>
<dbReference type="AlphaFoldDB" id="A0A3L9L8P9"/>
<feature type="DNA-binding region" description="H-T-H motif" evidence="2">
    <location>
        <begin position="49"/>
        <end position="68"/>
    </location>
</feature>
<evidence type="ECO:0000313" key="5">
    <source>
        <dbReference type="Proteomes" id="UP000277871"/>
    </source>
</evidence>
<evidence type="ECO:0000313" key="4">
    <source>
        <dbReference type="EMBL" id="RLY95095.1"/>
    </source>
</evidence>
<protein>
    <submittedName>
        <fullName evidence="4">TetR/AcrR family transcriptional regulator</fullName>
    </submittedName>
</protein>